<dbReference type="InterPro" id="IPR012677">
    <property type="entry name" value="Nucleotide-bd_a/b_plait_sf"/>
</dbReference>
<name>A0A915AN96_PARUN</name>
<evidence type="ECO:0000256" key="6">
    <source>
        <dbReference type="SAM" id="MobiDB-lite"/>
    </source>
</evidence>
<dbReference type="GO" id="GO:0003729">
    <property type="term" value="F:mRNA binding"/>
    <property type="evidence" value="ECO:0007669"/>
    <property type="project" value="TreeGrafter"/>
</dbReference>
<dbReference type="WBParaSite" id="PgR009X_g240_t01">
    <property type="protein sequence ID" value="PgR009X_g240_t01"/>
    <property type="gene ID" value="PgR009X_g240"/>
</dbReference>
<feature type="domain" description="RRM" evidence="7">
    <location>
        <begin position="376"/>
        <end position="468"/>
    </location>
</feature>
<organism evidence="8 9">
    <name type="scientific">Parascaris univalens</name>
    <name type="common">Nematode worm</name>
    <dbReference type="NCBI Taxonomy" id="6257"/>
    <lineage>
        <taxon>Eukaryota</taxon>
        <taxon>Metazoa</taxon>
        <taxon>Ecdysozoa</taxon>
        <taxon>Nematoda</taxon>
        <taxon>Chromadorea</taxon>
        <taxon>Rhabditida</taxon>
        <taxon>Spirurina</taxon>
        <taxon>Ascaridomorpha</taxon>
        <taxon>Ascaridoidea</taxon>
        <taxon>Ascarididae</taxon>
        <taxon>Parascaris</taxon>
    </lineage>
</organism>
<dbReference type="Proteomes" id="UP000887569">
    <property type="component" value="Unplaced"/>
</dbReference>
<evidence type="ECO:0000256" key="3">
    <source>
        <dbReference type="ARBA" id="ARBA00022884"/>
    </source>
</evidence>
<dbReference type="SMART" id="SM00360">
    <property type="entry name" value="RRM"/>
    <property type="match status" value="3"/>
</dbReference>
<dbReference type="Gene3D" id="3.30.70.330">
    <property type="match status" value="3"/>
</dbReference>
<dbReference type="CDD" id="cd12416">
    <property type="entry name" value="RRM4_RBM28_like"/>
    <property type="match status" value="1"/>
</dbReference>
<reference evidence="9" key="1">
    <citation type="submission" date="2022-11" db="UniProtKB">
        <authorList>
            <consortium name="WormBaseParasite"/>
        </authorList>
    </citation>
    <scope>IDENTIFICATION</scope>
</reference>
<keyword evidence="8" id="KW-1185">Reference proteome</keyword>
<evidence type="ECO:0000256" key="5">
    <source>
        <dbReference type="PROSITE-ProRule" id="PRU00176"/>
    </source>
</evidence>
<keyword evidence="2" id="KW-0677">Repeat</keyword>
<feature type="region of interest" description="Disordered" evidence="6">
    <location>
        <begin position="484"/>
        <end position="580"/>
    </location>
</feature>
<dbReference type="GO" id="GO:0005730">
    <property type="term" value="C:nucleolus"/>
    <property type="evidence" value="ECO:0007669"/>
    <property type="project" value="TreeGrafter"/>
</dbReference>
<dbReference type="AlphaFoldDB" id="A0A915AN96"/>
<comment type="subcellular location">
    <subcellularLocation>
        <location evidence="1">Nucleus</location>
    </subcellularLocation>
</comment>
<feature type="compositionally biased region" description="Basic and acidic residues" evidence="6">
    <location>
        <begin position="187"/>
        <end position="202"/>
    </location>
</feature>
<dbReference type="InterPro" id="IPR003954">
    <property type="entry name" value="RRM_euk-type"/>
</dbReference>
<keyword evidence="3 5" id="KW-0694">RNA-binding</keyword>
<feature type="domain" description="RRM" evidence="7">
    <location>
        <begin position="53"/>
        <end position="134"/>
    </location>
</feature>
<sequence>MSTRQRSLYKIDTNNDNEMENLELPIASGKFIAGEMGKIDRRKYFQDAKRKGWRLIMRNIAFNTKKEDLQILCSKFGRFTEIVLPSCKDPRYPQSCAGFAFIQFNDRKDAKNAMQSLNMSEINGRKVAVDWAIDKDTYESANFEEKKMEKEMKRIKVMSSEAKVDIGKTSDSSKGNEIEDENEESASEGHNEDEIESDKIGSDEGFPTRKQNKCESRPNEAIQQHRVVFVRNMTYETTDEMLKEALSKFGQIELAIICRYADSEHSKGSGFVYFESKNDADTCLDAITTDPGVMIDGRRIYGHRALSRNDAAAIEKENLKKKIKDKRNLHLLRVGIVRAGTAAAKGMSEMDAKKRAKLALTAKAKLRNLHMFVSPLRLVVHNLPTSLTDKALRSLCFLAAGNPDAKITECRIWRDKGRMDERGAGKSRGFGFVAFSEHSDALAALRNLNNNPKTFTDEKRPIVEFSVENLSALRLRESRLTKSKEKLAEGRGLSGRTLREVEETKREMASGGQKPLPSHSGPKIRHRDSQKKNLPRKGKSDKMMRQRARKNFRGVKGGSIEKKPRKNHQKELRKYLTLSA</sequence>
<evidence type="ECO:0000313" key="8">
    <source>
        <dbReference type="Proteomes" id="UP000887569"/>
    </source>
</evidence>
<accession>A0A915AN96</accession>
<proteinExistence type="predicted"/>
<dbReference type="CDD" id="cd12415">
    <property type="entry name" value="RRM3_RBM28_like"/>
    <property type="match status" value="1"/>
</dbReference>
<dbReference type="PANTHER" id="PTHR48039">
    <property type="entry name" value="RNA-BINDING MOTIF PROTEIN 14B"/>
    <property type="match status" value="1"/>
</dbReference>
<evidence type="ECO:0000256" key="1">
    <source>
        <dbReference type="ARBA" id="ARBA00004123"/>
    </source>
</evidence>
<protein>
    <submittedName>
        <fullName evidence="9">RRM domain-containing protein</fullName>
    </submittedName>
</protein>
<dbReference type="SUPFAM" id="SSF54928">
    <property type="entry name" value="RNA-binding domain, RBD"/>
    <property type="match status" value="3"/>
</dbReference>
<evidence type="ECO:0000259" key="7">
    <source>
        <dbReference type="PROSITE" id="PS50102"/>
    </source>
</evidence>
<feature type="region of interest" description="Disordered" evidence="6">
    <location>
        <begin position="161"/>
        <end position="219"/>
    </location>
</feature>
<dbReference type="InterPro" id="IPR000504">
    <property type="entry name" value="RRM_dom"/>
</dbReference>
<keyword evidence="4" id="KW-0539">Nucleus</keyword>
<feature type="compositionally biased region" description="Basic residues" evidence="6">
    <location>
        <begin position="522"/>
        <end position="537"/>
    </location>
</feature>
<dbReference type="FunFam" id="3.30.70.330:FF:000182">
    <property type="entry name" value="RNA-binding motif protein 28"/>
    <property type="match status" value="1"/>
</dbReference>
<dbReference type="PROSITE" id="PS50102">
    <property type="entry name" value="RRM"/>
    <property type="match status" value="3"/>
</dbReference>
<dbReference type="PANTHER" id="PTHR48039:SF5">
    <property type="entry name" value="RNA-BINDING PROTEIN 28"/>
    <property type="match status" value="1"/>
</dbReference>
<dbReference type="SMART" id="SM00361">
    <property type="entry name" value="RRM_1"/>
    <property type="match status" value="2"/>
</dbReference>
<dbReference type="InterPro" id="IPR051945">
    <property type="entry name" value="RRM_MRD1_RNA_proc_ribogen"/>
</dbReference>
<dbReference type="Pfam" id="PF00076">
    <property type="entry name" value="RRM_1"/>
    <property type="match status" value="3"/>
</dbReference>
<dbReference type="InterPro" id="IPR035979">
    <property type="entry name" value="RBD_domain_sf"/>
</dbReference>
<evidence type="ECO:0000256" key="2">
    <source>
        <dbReference type="ARBA" id="ARBA00022737"/>
    </source>
</evidence>
<feature type="domain" description="RRM" evidence="7">
    <location>
        <begin position="226"/>
        <end position="313"/>
    </location>
</feature>
<evidence type="ECO:0000256" key="4">
    <source>
        <dbReference type="ARBA" id="ARBA00023242"/>
    </source>
</evidence>
<feature type="compositionally biased region" description="Basic and acidic residues" evidence="6">
    <location>
        <begin position="497"/>
        <end position="508"/>
    </location>
</feature>
<evidence type="ECO:0000313" key="9">
    <source>
        <dbReference type="WBParaSite" id="PgR009X_g240_t01"/>
    </source>
</evidence>